<keyword evidence="4" id="KW-1185">Reference proteome</keyword>
<comment type="caution">
    <text evidence="3">The sequence shown here is derived from an EMBL/GenBank/DDBJ whole genome shotgun (WGS) entry which is preliminary data.</text>
</comment>
<evidence type="ECO:0000256" key="2">
    <source>
        <dbReference type="SAM" id="SignalP"/>
    </source>
</evidence>
<keyword evidence="1" id="KW-0175">Coiled coil</keyword>
<dbReference type="RefSeq" id="XP_004832788.1">
    <property type="nucleotide sequence ID" value="XM_004832731.1"/>
</dbReference>
<dbReference type="GeneID" id="15802943"/>
<dbReference type="VEuPathDB" id="PiroplasmaDB:BEWA_053920"/>
<organism evidence="3 4">
    <name type="scientific">Theileria equi strain WA</name>
    <dbReference type="NCBI Taxonomy" id="1537102"/>
    <lineage>
        <taxon>Eukaryota</taxon>
        <taxon>Sar</taxon>
        <taxon>Alveolata</taxon>
        <taxon>Apicomplexa</taxon>
        <taxon>Aconoidasida</taxon>
        <taxon>Piroplasmida</taxon>
        <taxon>Theileriidae</taxon>
        <taxon>Theileria</taxon>
    </lineage>
</organism>
<sequence length="439" mass="50441">MVALSVTLIIISFTGIVPAVGLPSARDELARLKNELNEQSLLAMESVKKRQMLDEMAKVAIEWIKGVTSKLWIPLDKKIKEVEKFRDEISQSIKKAYPIMRPIFHEANTMIHQVNDVLAGTDEDAMLAKAREVEEVLKRNKVGLKKLDDEFKGLIKRLEEFKRAAVSLGFQIPDDFFEKFNAAFQNGGNSQSFYYSKEYDPNRKLSEDEFIKSFFRTNQIPKLSKEQFVQIINLLKNSSNKLINDINGIITRGKKLIEDAKEDLQKADELVKRMKKMGYKNPDITGRYEMIFREVKNMGECYRDMVTKEESLRSNLEKCISILDGAMEKAQDLQDGTVLDKWDNILGLEIMKETLTGIIDAKIGVANMKLCYIDVDFQRCIVTERLRLMTITLDSLDKVTNEPLENPPYHNLEDSRTRDEMSNYGFSLVMALAVCTMWI</sequence>
<name>L1LDB7_THEEQ</name>
<feature type="signal peptide" evidence="2">
    <location>
        <begin position="1"/>
        <end position="19"/>
    </location>
</feature>
<keyword evidence="2" id="KW-0732">Signal</keyword>
<dbReference type="KEGG" id="beq:BEWA_053920"/>
<evidence type="ECO:0000313" key="4">
    <source>
        <dbReference type="Proteomes" id="UP000031512"/>
    </source>
</evidence>
<evidence type="ECO:0000256" key="1">
    <source>
        <dbReference type="SAM" id="Coils"/>
    </source>
</evidence>
<dbReference type="EMBL" id="ACOU01000003">
    <property type="protein sequence ID" value="EKX73336.1"/>
    <property type="molecule type" value="Genomic_DNA"/>
</dbReference>
<reference evidence="3 4" key="1">
    <citation type="journal article" date="2012" name="BMC Genomics">
        <title>Comparative genomic analysis and phylogenetic position of Theileria equi.</title>
        <authorList>
            <person name="Kappmeyer L.S."/>
            <person name="Thiagarajan M."/>
            <person name="Herndon D.R."/>
            <person name="Ramsay J.D."/>
            <person name="Caler E."/>
            <person name="Djikeng A."/>
            <person name="Gillespie J.J."/>
            <person name="Lau A.O."/>
            <person name="Roalson E.H."/>
            <person name="Silva J.C."/>
            <person name="Silva M.G."/>
            <person name="Suarez C.E."/>
            <person name="Ueti M.W."/>
            <person name="Nene V.M."/>
            <person name="Mealey R.H."/>
            <person name="Knowles D.P."/>
            <person name="Brayton K.A."/>
        </authorList>
    </citation>
    <scope>NUCLEOTIDE SEQUENCE [LARGE SCALE GENOMIC DNA]</scope>
    <source>
        <strain evidence="3 4">WA</strain>
    </source>
</reference>
<accession>L1LDB7</accession>
<proteinExistence type="predicted"/>
<evidence type="ECO:0000313" key="3">
    <source>
        <dbReference type="EMBL" id="EKX73336.1"/>
    </source>
</evidence>
<feature type="chain" id="PRO_5003953117" evidence="2">
    <location>
        <begin position="20"/>
        <end position="439"/>
    </location>
</feature>
<dbReference type="Proteomes" id="UP000031512">
    <property type="component" value="Unassembled WGS sequence"/>
</dbReference>
<gene>
    <name evidence="3" type="ORF">BEWA_053920</name>
</gene>
<dbReference type="AlphaFoldDB" id="L1LDB7"/>
<feature type="coiled-coil region" evidence="1">
    <location>
        <begin position="250"/>
        <end position="277"/>
    </location>
</feature>
<protein>
    <submittedName>
        <fullName evidence="3">Signal peptide containing protein</fullName>
    </submittedName>
</protein>